<dbReference type="EMBL" id="JADCKA010000006">
    <property type="protein sequence ID" value="MBE5035601.1"/>
    <property type="molecule type" value="Genomic_DNA"/>
</dbReference>
<dbReference type="PRINTS" id="PR01264">
    <property type="entry name" value="MECHCHANNEL"/>
</dbReference>
<comment type="function">
    <text evidence="10">Channel that opens in response to stretch forces in the membrane lipid bilayer. May participate in the regulation of osmotic pressure changes within the cell.</text>
</comment>
<comment type="caution">
    <text evidence="11">The sequence shown here is derived from an EMBL/GenBank/DDBJ whole genome shotgun (WGS) entry which is preliminary data.</text>
</comment>
<feature type="transmembrane region" description="Helical" evidence="10">
    <location>
        <begin position="20"/>
        <end position="38"/>
    </location>
</feature>
<dbReference type="Pfam" id="PF01741">
    <property type="entry name" value="MscL"/>
    <property type="match status" value="1"/>
</dbReference>
<name>A0ABR9QXJ9_9FIRM</name>
<evidence type="ECO:0000256" key="3">
    <source>
        <dbReference type="ARBA" id="ARBA00022448"/>
    </source>
</evidence>
<gene>
    <name evidence="10 11" type="primary">mscL</name>
    <name evidence="11" type="ORF">INF20_04800</name>
</gene>
<dbReference type="Proteomes" id="UP001516588">
    <property type="component" value="Unassembled WGS sequence"/>
</dbReference>
<dbReference type="Gene3D" id="1.10.1200.120">
    <property type="entry name" value="Large-conductance mechanosensitive channel, MscL, domain 1"/>
    <property type="match status" value="1"/>
</dbReference>
<keyword evidence="7 10" id="KW-0406">Ion transport</keyword>
<reference evidence="11 12" key="1">
    <citation type="submission" date="2020-10" db="EMBL/GenBank/DDBJ databases">
        <title>ChiBAC.</title>
        <authorList>
            <person name="Zenner C."/>
            <person name="Hitch T.C.A."/>
            <person name="Clavel T."/>
        </authorList>
    </citation>
    <scope>NUCLEOTIDE SEQUENCE [LARGE SCALE GENOMIC DNA]</scope>
    <source>
        <strain evidence="11 12">DSM 108706</strain>
    </source>
</reference>
<evidence type="ECO:0000256" key="2">
    <source>
        <dbReference type="ARBA" id="ARBA00007254"/>
    </source>
</evidence>
<comment type="similarity">
    <text evidence="2 10">Belongs to the MscL family.</text>
</comment>
<dbReference type="InterPro" id="IPR019823">
    <property type="entry name" value="Mechanosensitive_channel_CS"/>
</dbReference>
<dbReference type="HAMAP" id="MF_00115">
    <property type="entry name" value="MscL"/>
    <property type="match status" value="1"/>
</dbReference>
<evidence type="ECO:0000256" key="9">
    <source>
        <dbReference type="ARBA" id="ARBA00023303"/>
    </source>
</evidence>
<dbReference type="InterPro" id="IPR036019">
    <property type="entry name" value="MscL_channel"/>
</dbReference>
<evidence type="ECO:0000256" key="1">
    <source>
        <dbReference type="ARBA" id="ARBA00004651"/>
    </source>
</evidence>
<dbReference type="PROSITE" id="PS01327">
    <property type="entry name" value="MSCL"/>
    <property type="match status" value="1"/>
</dbReference>
<evidence type="ECO:0000256" key="7">
    <source>
        <dbReference type="ARBA" id="ARBA00023065"/>
    </source>
</evidence>
<dbReference type="PANTHER" id="PTHR30266:SF2">
    <property type="entry name" value="LARGE-CONDUCTANCE MECHANOSENSITIVE CHANNEL"/>
    <property type="match status" value="1"/>
</dbReference>
<dbReference type="NCBIfam" id="TIGR00220">
    <property type="entry name" value="mscL"/>
    <property type="match status" value="1"/>
</dbReference>
<evidence type="ECO:0000256" key="8">
    <source>
        <dbReference type="ARBA" id="ARBA00023136"/>
    </source>
</evidence>
<keyword evidence="9 10" id="KW-0407">Ion channel</keyword>
<keyword evidence="4 10" id="KW-1003">Cell membrane</keyword>
<comment type="subunit">
    <text evidence="10">Homopentamer.</text>
</comment>
<dbReference type="SUPFAM" id="SSF81330">
    <property type="entry name" value="Gated mechanosensitive channel"/>
    <property type="match status" value="1"/>
</dbReference>
<organism evidence="11 12">
    <name type="scientific">Gallibacter intestinalis</name>
    <dbReference type="NCBI Taxonomy" id="2779356"/>
    <lineage>
        <taxon>Bacteria</taxon>
        <taxon>Bacillati</taxon>
        <taxon>Bacillota</taxon>
        <taxon>Clostridia</taxon>
        <taxon>Eubacteriales</taxon>
        <taxon>Eubacteriaceae</taxon>
        <taxon>Gallibacter</taxon>
    </lineage>
</organism>
<evidence type="ECO:0000313" key="12">
    <source>
        <dbReference type="Proteomes" id="UP001516588"/>
    </source>
</evidence>
<keyword evidence="8 10" id="KW-0472">Membrane</keyword>
<feature type="transmembrane region" description="Helical" evidence="10">
    <location>
        <begin position="79"/>
        <end position="103"/>
    </location>
</feature>
<dbReference type="RefSeq" id="WP_226385249.1">
    <property type="nucleotide sequence ID" value="NZ_JADCKA010000006.1"/>
</dbReference>
<proteinExistence type="inferred from homology"/>
<comment type="subcellular location">
    <subcellularLocation>
        <location evidence="1 10">Cell membrane</location>
        <topology evidence="1 10">Multi-pass membrane protein</topology>
    </subcellularLocation>
</comment>
<accession>A0ABR9QXJ9</accession>
<evidence type="ECO:0000256" key="10">
    <source>
        <dbReference type="HAMAP-Rule" id="MF_00115"/>
    </source>
</evidence>
<sequence>MKNFIDEFKQFIMRGNVIDMAVGVVVGTAFSTIVNSLVQDVIMPAVSLITGKIDFTNLFLALDGNHYATLTEAKGATSVIAYGSFIQAVVQFLIIAFSIFIVVKGINKLRRPAPKAAPTTKTCPYCKSEINIEATRCPYCASEQPQAVTEGGQEEQAPAVQ</sequence>
<keyword evidence="3 10" id="KW-0813">Transport</keyword>
<evidence type="ECO:0000256" key="4">
    <source>
        <dbReference type="ARBA" id="ARBA00022475"/>
    </source>
</evidence>
<evidence type="ECO:0000256" key="6">
    <source>
        <dbReference type="ARBA" id="ARBA00022989"/>
    </source>
</evidence>
<dbReference type="InterPro" id="IPR001185">
    <property type="entry name" value="MS_channel"/>
</dbReference>
<dbReference type="PANTHER" id="PTHR30266">
    <property type="entry name" value="MECHANOSENSITIVE CHANNEL MSCL"/>
    <property type="match status" value="1"/>
</dbReference>
<evidence type="ECO:0000256" key="5">
    <source>
        <dbReference type="ARBA" id="ARBA00022692"/>
    </source>
</evidence>
<dbReference type="InterPro" id="IPR037673">
    <property type="entry name" value="MSC/AndL"/>
</dbReference>
<keyword evidence="12" id="KW-1185">Reference proteome</keyword>
<keyword evidence="6 10" id="KW-1133">Transmembrane helix</keyword>
<keyword evidence="5 10" id="KW-0812">Transmembrane</keyword>
<evidence type="ECO:0000313" key="11">
    <source>
        <dbReference type="EMBL" id="MBE5035601.1"/>
    </source>
</evidence>
<protein>
    <recommendedName>
        <fullName evidence="10">Large-conductance mechanosensitive channel</fullName>
    </recommendedName>
</protein>
<dbReference type="NCBIfam" id="NF001843">
    <property type="entry name" value="PRK00567.1-4"/>
    <property type="match status" value="1"/>
</dbReference>